<gene>
    <name evidence="4" type="ORF">MPRF_50160</name>
</gene>
<evidence type="ECO:0000313" key="5">
    <source>
        <dbReference type="Proteomes" id="UP000466554"/>
    </source>
</evidence>
<sequence>MIDFTGQVAVVTGAGRGLGRLYALDLARRGAAVVVNDLGGTMYGDGSDTAVADQVVDEITEAGGRAVASYDSVDNPDGGQAIVDCAVGAFGRLDVVISNAGIFNSVPFEQLSTDAWRRMLAVHLDGGFFLSRPAYTVMREQGYGRFVFISSSAGNFGQPMEAHYAAAKTGLVGLSNVIAIEGAAHGIASNTVLPTGFSRMVTETVGDERFLAESGFMRAIRPELVVPLVTFLASHSCRFSHRNYSACAGRYARVFVGLGDGWLADDSADPTAEDIEANLDAVSSTEQFIVPDSIVDEVLHVCDRRGISAMPDNADVAFPEPAKMTVDSVGSETVQQSSGSVR</sequence>
<keyword evidence="4" id="KW-0723">Serine/threonine-protein kinase</keyword>
<dbReference type="PROSITE" id="PS00061">
    <property type="entry name" value="ADH_SHORT"/>
    <property type="match status" value="1"/>
</dbReference>
<proteinExistence type="inferred from homology"/>
<evidence type="ECO:0000313" key="4">
    <source>
        <dbReference type="EMBL" id="BBY78117.1"/>
    </source>
</evidence>
<keyword evidence="2" id="KW-0560">Oxidoreductase</keyword>
<keyword evidence="4" id="KW-0418">Kinase</keyword>
<dbReference type="AlphaFoldDB" id="A0A7I7UA36"/>
<dbReference type="Proteomes" id="UP000466554">
    <property type="component" value="Chromosome"/>
</dbReference>
<dbReference type="Gene3D" id="3.40.50.720">
    <property type="entry name" value="NAD(P)-binding Rossmann-like Domain"/>
    <property type="match status" value="1"/>
</dbReference>
<dbReference type="InterPro" id="IPR002347">
    <property type="entry name" value="SDR_fam"/>
</dbReference>
<evidence type="ECO:0000256" key="3">
    <source>
        <dbReference type="RuleBase" id="RU000363"/>
    </source>
</evidence>
<dbReference type="Pfam" id="PF00106">
    <property type="entry name" value="adh_short"/>
    <property type="match status" value="1"/>
</dbReference>
<evidence type="ECO:0000256" key="2">
    <source>
        <dbReference type="ARBA" id="ARBA00023002"/>
    </source>
</evidence>
<dbReference type="GO" id="GO:0004674">
    <property type="term" value="F:protein serine/threonine kinase activity"/>
    <property type="evidence" value="ECO:0007669"/>
    <property type="project" value="UniProtKB-KW"/>
</dbReference>
<dbReference type="PANTHER" id="PTHR45024">
    <property type="entry name" value="DEHYDROGENASES, SHORT CHAIN"/>
    <property type="match status" value="1"/>
</dbReference>
<dbReference type="InterPro" id="IPR020904">
    <property type="entry name" value="Sc_DH/Rdtase_CS"/>
</dbReference>
<organism evidence="4 5">
    <name type="scientific">Mycolicibacterium parafortuitum</name>
    <name type="common">Mycobacterium parafortuitum</name>
    <dbReference type="NCBI Taxonomy" id="39692"/>
    <lineage>
        <taxon>Bacteria</taxon>
        <taxon>Bacillati</taxon>
        <taxon>Actinomycetota</taxon>
        <taxon>Actinomycetes</taxon>
        <taxon>Mycobacteriales</taxon>
        <taxon>Mycobacteriaceae</taxon>
        <taxon>Mycolicibacterium</taxon>
    </lineage>
</organism>
<dbReference type="InterPro" id="IPR036291">
    <property type="entry name" value="NAD(P)-bd_dom_sf"/>
</dbReference>
<accession>A0A7I7UA36</accession>
<dbReference type="PANTHER" id="PTHR45024:SF2">
    <property type="entry name" value="SCP2 DOMAIN-CONTAINING PROTEIN"/>
    <property type="match status" value="1"/>
</dbReference>
<reference evidence="4 5" key="1">
    <citation type="journal article" date="2019" name="Emerg. Microbes Infect.">
        <title>Comprehensive subspecies identification of 175 nontuberculous mycobacteria species based on 7547 genomic profiles.</title>
        <authorList>
            <person name="Matsumoto Y."/>
            <person name="Kinjo T."/>
            <person name="Motooka D."/>
            <person name="Nabeya D."/>
            <person name="Jung N."/>
            <person name="Uechi K."/>
            <person name="Horii T."/>
            <person name="Iida T."/>
            <person name="Fujita J."/>
            <person name="Nakamura S."/>
        </authorList>
    </citation>
    <scope>NUCLEOTIDE SEQUENCE [LARGE SCALE GENOMIC DNA]</scope>
    <source>
        <strain evidence="4 5">JCM 6367</strain>
    </source>
</reference>
<dbReference type="InterPro" id="IPR051687">
    <property type="entry name" value="Peroxisomal_Beta-Oxidation"/>
</dbReference>
<dbReference type="PRINTS" id="PR00080">
    <property type="entry name" value="SDRFAMILY"/>
</dbReference>
<comment type="similarity">
    <text evidence="1 3">Belongs to the short-chain dehydrogenases/reductases (SDR) family.</text>
</comment>
<dbReference type="SUPFAM" id="SSF51735">
    <property type="entry name" value="NAD(P)-binding Rossmann-fold domains"/>
    <property type="match status" value="1"/>
</dbReference>
<evidence type="ECO:0000256" key="1">
    <source>
        <dbReference type="ARBA" id="ARBA00006484"/>
    </source>
</evidence>
<dbReference type="GO" id="GO:0016491">
    <property type="term" value="F:oxidoreductase activity"/>
    <property type="evidence" value="ECO:0007669"/>
    <property type="project" value="UniProtKB-KW"/>
</dbReference>
<dbReference type="PRINTS" id="PR00081">
    <property type="entry name" value="GDHRDH"/>
</dbReference>
<protein>
    <submittedName>
        <fullName evidence="4">Serine/threonine protein kinase</fullName>
    </submittedName>
</protein>
<dbReference type="EMBL" id="AP022598">
    <property type="protein sequence ID" value="BBY78117.1"/>
    <property type="molecule type" value="Genomic_DNA"/>
</dbReference>
<keyword evidence="4" id="KW-0808">Transferase</keyword>
<dbReference type="RefSeq" id="WP_163768778.1">
    <property type="nucleotide sequence ID" value="NZ_AP022598.1"/>
</dbReference>
<name>A0A7I7UA36_MYCPF</name>